<keyword evidence="2" id="KW-0677">Repeat</keyword>
<feature type="region of interest" description="Disordered" evidence="7">
    <location>
        <begin position="1"/>
        <end position="64"/>
    </location>
</feature>
<dbReference type="InterPro" id="IPR045877">
    <property type="entry name" value="ZFP36-like"/>
</dbReference>
<gene>
    <name evidence="10" type="primary">LOC104591328</name>
</gene>
<dbReference type="PANTHER" id="PTHR12547:SF162">
    <property type="entry name" value="ZINC FINGER CCCH DOMAIN-CONTAINING PROTEIN 15"/>
    <property type="match status" value="1"/>
</dbReference>
<dbReference type="RefSeq" id="XP_010248453.1">
    <property type="nucleotide sequence ID" value="XM_010250151.2"/>
</dbReference>
<keyword evidence="6" id="KW-0175">Coiled coil</keyword>
<dbReference type="AlphaFoldDB" id="A0A1U7ZJG0"/>
<name>A0A1U7ZJG0_NELNU</name>
<dbReference type="OMA" id="SPRAHPC"/>
<evidence type="ECO:0000313" key="10">
    <source>
        <dbReference type="RefSeq" id="XP_010248453.1"/>
    </source>
</evidence>
<feature type="compositionally biased region" description="Polar residues" evidence="7">
    <location>
        <begin position="20"/>
        <end position="64"/>
    </location>
</feature>
<evidence type="ECO:0000313" key="9">
    <source>
        <dbReference type="Proteomes" id="UP000189703"/>
    </source>
</evidence>
<dbReference type="STRING" id="4432.A0A1U7ZJG0"/>
<feature type="domain" description="C3H1-type" evidence="8">
    <location>
        <begin position="264"/>
        <end position="292"/>
    </location>
</feature>
<evidence type="ECO:0000256" key="1">
    <source>
        <dbReference type="ARBA" id="ARBA00022723"/>
    </source>
</evidence>
<evidence type="ECO:0000256" key="2">
    <source>
        <dbReference type="ARBA" id="ARBA00022737"/>
    </source>
</evidence>
<dbReference type="Gene3D" id="4.10.1000.10">
    <property type="entry name" value="Zinc finger, CCCH-type"/>
    <property type="match status" value="2"/>
</dbReference>
<keyword evidence="9" id="KW-1185">Reference proteome</keyword>
<dbReference type="PANTHER" id="PTHR12547">
    <property type="entry name" value="CCCH ZINC FINGER/TIS11-RELATED"/>
    <property type="match status" value="1"/>
</dbReference>
<dbReference type="GeneID" id="104591328"/>
<protein>
    <submittedName>
        <fullName evidence="10">Zinc finger CCCH domain-containing protein 14-like</fullName>
    </submittedName>
</protein>
<feature type="zinc finger region" description="C3H1-type" evidence="5">
    <location>
        <begin position="302"/>
        <end position="330"/>
    </location>
</feature>
<evidence type="ECO:0000256" key="6">
    <source>
        <dbReference type="SAM" id="Coils"/>
    </source>
</evidence>
<dbReference type="SMART" id="SM00356">
    <property type="entry name" value="ZnF_C3H1"/>
    <property type="match status" value="2"/>
</dbReference>
<keyword evidence="4 5" id="KW-0862">Zinc</keyword>
<dbReference type="InterPro" id="IPR036855">
    <property type="entry name" value="Znf_CCCH_sf"/>
</dbReference>
<dbReference type="SUPFAM" id="SSF90229">
    <property type="entry name" value="CCCH zinc finger"/>
    <property type="match status" value="2"/>
</dbReference>
<dbReference type="Pfam" id="PF00642">
    <property type="entry name" value="zf-CCCH"/>
    <property type="match status" value="1"/>
</dbReference>
<accession>A0A1U7ZJG0</accession>
<evidence type="ECO:0000256" key="3">
    <source>
        <dbReference type="ARBA" id="ARBA00022771"/>
    </source>
</evidence>
<dbReference type="PROSITE" id="PS50103">
    <property type="entry name" value="ZF_C3H1"/>
    <property type="match status" value="2"/>
</dbReference>
<dbReference type="FunFam" id="4.10.1000.10:FF:000002">
    <property type="entry name" value="Zinc finger protein 36, C3H1 type-like 1"/>
    <property type="match status" value="1"/>
</dbReference>
<organism evidence="9 10">
    <name type="scientific">Nelumbo nucifera</name>
    <name type="common">Sacred lotus</name>
    <dbReference type="NCBI Taxonomy" id="4432"/>
    <lineage>
        <taxon>Eukaryota</taxon>
        <taxon>Viridiplantae</taxon>
        <taxon>Streptophyta</taxon>
        <taxon>Embryophyta</taxon>
        <taxon>Tracheophyta</taxon>
        <taxon>Spermatophyta</taxon>
        <taxon>Magnoliopsida</taxon>
        <taxon>Proteales</taxon>
        <taxon>Nelumbonaceae</taxon>
        <taxon>Nelumbo</taxon>
    </lineage>
</organism>
<keyword evidence="3 5" id="KW-0863">Zinc-finger</keyword>
<evidence type="ECO:0000256" key="5">
    <source>
        <dbReference type="PROSITE-ProRule" id="PRU00723"/>
    </source>
</evidence>
<dbReference type="InterPro" id="IPR000571">
    <property type="entry name" value="Znf_CCCH"/>
</dbReference>
<dbReference type="KEGG" id="nnu:104591328"/>
<feature type="coiled-coil region" evidence="6">
    <location>
        <begin position="98"/>
        <end position="132"/>
    </location>
</feature>
<dbReference type="OrthoDB" id="410307at2759"/>
<evidence type="ECO:0000256" key="4">
    <source>
        <dbReference type="ARBA" id="ARBA00022833"/>
    </source>
</evidence>
<evidence type="ECO:0000256" key="7">
    <source>
        <dbReference type="SAM" id="MobiDB-lite"/>
    </source>
</evidence>
<dbReference type="FunCoup" id="A0A1U7ZJG0">
    <property type="interactions" value="19"/>
</dbReference>
<dbReference type="InParanoid" id="A0A1U7ZJG0"/>
<feature type="domain" description="C3H1-type" evidence="8">
    <location>
        <begin position="302"/>
        <end position="330"/>
    </location>
</feature>
<sequence>MQKDASYAADGVRDAAVSSPPRSQDQQVLSTPQKQPNGSGLTSLYSIFSPETSPSNSVPLSPSGCSCDGDNNNNAIATENRLYLAGLTLEFQQLVNRYGICLNRLQEITNEVEALREENAKLRLTNKDLTMRLNLLTQASLQNLYVPSALPSLSIIDDFRRLYVGDNVRNSGISGEISDSSPTSVIGSNQFEMSTDRVSLPKSISIRSSGYLKMNHAAGSSGGSTRTNRLRVASPVLSGTQRVFVPGEKKEEEALEFEVYNQGMFKTELCNKWQQTGTCPYGENCQFAHGISELRPVIRHPRYKTEVCRMVLAGDTCPYGHRCHFRHALTDHEKFMGPI</sequence>
<dbReference type="Proteomes" id="UP000189703">
    <property type="component" value="Unplaced"/>
</dbReference>
<keyword evidence="1 5" id="KW-0479">Metal-binding</keyword>
<dbReference type="FunFam" id="4.10.1000.10:FF:000001">
    <property type="entry name" value="zinc finger CCCH domain-containing protein 15-like"/>
    <property type="match status" value="1"/>
</dbReference>
<reference evidence="10" key="1">
    <citation type="submission" date="2025-08" db="UniProtKB">
        <authorList>
            <consortium name="RefSeq"/>
        </authorList>
    </citation>
    <scope>IDENTIFICATION</scope>
</reference>
<feature type="zinc finger region" description="C3H1-type" evidence="5">
    <location>
        <begin position="264"/>
        <end position="292"/>
    </location>
</feature>
<proteinExistence type="predicted"/>
<dbReference type="eggNOG" id="KOG1677">
    <property type="taxonomic scope" value="Eukaryota"/>
</dbReference>
<evidence type="ECO:0000259" key="8">
    <source>
        <dbReference type="PROSITE" id="PS50103"/>
    </source>
</evidence>
<dbReference type="GO" id="GO:0008270">
    <property type="term" value="F:zinc ion binding"/>
    <property type="evidence" value="ECO:0007669"/>
    <property type="project" value="UniProtKB-KW"/>
</dbReference>
<dbReference type="GO" id="GO:0003729">
    <property type="term" value="F:mRNA binding"/>
    <property type="evidence" value="ECO:0007669"/>
    <property type="project" value="InterPro"/>
</dbReference>